<feature type="transmembrane region" description="Helical" evidence="6">
    <location>
        <begin position="312"/>
        <end position="330"/>
    </location>
</feature>
<dbReference type="EMBL" id="LT554895">
    <property type="protein sequence ID" value="SAM08613.1"/>
    <property type="molecule type" value="Genomic_DNA"/>
</dbReference>
<evidence type="ECO:0008006" key="9">
    <source>
        <dbReference type="Google" id="ProtNLM"/>
    </source>
</evidence>
<name>A0A163KJS2_ABSGL</name>
<keyword evidence="2 6" id="KW-0812">Transmembrane</keyword>
<feature type="transmembrane region" description="Helical" evidence="6">
    <location>
        <begin position="96"/>
        <end position="120"/>
    </location>
</feature>
<dbReference type="InterPro" id="IPR036259">
    <property type="entry name" value="MFS_trans_sf"/>
</dbReference>
<feature type="transmembrane region" description="Helical" evidence="6">
    <location>
        <begin position="29"/>
        <end position="45"/>
    </location>
</feature>
<evidence type="ECO:0000256" key="4">
    <source>
        <dbReference type="ARBA" id="ARBA00023136"/>
    </source>
</evidence>
<evidence type="ECO:0000313" key="8">
    <source>
        <dbReference type="Proteomes" id="UP000078561"/>
    </source>
</evidence>
<dbReference type="SUPFAM" id="SSF103473">
    <property type="entry name" value="MFS general substrate transporter"/>
    <property type="match status" value="1"/>
</dbReference>
<accession>A0A163KJS2</accession>
<dbReference type="Proteomes" id="UP000078561">
    <property type="component" value="Unassembled WGS sequence"/>
</dbReference>
<feature type="transmembrane region" description="Helical" evidence="6">
    <location>
        <begin position="443"/>
        <end position="465"/>
    </location>
</feature>
<dbReference type="Gene3D" id="1.20.1250.20">
    <property type="entry name" value="MFS general substrate transporter like domains"/>
    <property type="match status" value="1"/>
</dbReference>
<dbReference type="InterPro" id="IPR011701">
    <property type="entry name" value="MFS"/>
</dbReference>
<evidence type="ECO:0000256" key="3">
    <source>
        <dbReference type="ARBA" id="ARBA00022989"/>
    </source>
</evidence>
<protein>
    <recommendedName>
        <fullName evidence="9">Major facilitator superfamily (MFS) profile domain-containing protein</fullName>
    </recommendedName>
</protein>
<feature type="transmembrane region" description="Helical" evidence="6">
    <location>
        <begin position="189"/>
        <end position="206"/>
    </location>
</feature>
<feature type="region of interest" description="Disordered" evidence="5">
    <location>
        <begin position="581"/>
        <end position="622"/>
    </location>
</feature>
<dbReference type="STRING" id="4829.A0A163KJS2"/>
<proteinExistence type="predicted"/>
<feature type="compositionally biased region" description="Acidic residues" evidence="5">
    <location>
        <begin position="581"/>
        <end position="590"/>
    </location>
</feature>
<dbReference type="OrthoDB" id="4078873at2759"/>
<feature type="transmembrane region" description="Helical" evidence="6">
    <location>
        <begin position="274"/>
        <end position="300"/>
    </location>
</feature>
<organism evidence="7">
    <name type="scientific">Absidia glauca</name>
    <name type="common">Pin mould</name>
    <dbReference type="NCBI Taxonomy" id="4829"/>
    <lineage>
        <taxon>Eukaryota</taxon>
        <taxon>Fungi</taxon>
        <taxon>Fungi incertae sedis</taxon>
        <taxon>Mucoromycota</taxon>
        <taxon>Mucoromycotina</taxon>
        <taxon>Mucoromycetes</taxon>
        <taxon>Mucorales</taxon>
        <taxon>Cunninghamellaceae</taxon>
        <taxon>Absidia</taxon>
    </lineage>
</organism>
<dbReference type="GO" id="GO:0022857">
    <property type="term" value="F:transmembrane transporter activity"/>
    <property type="evidence" value="ECO:0007669"/>
    <property type="project" value="InterPro"/>
</dbReference>
<gene>
    <name evidence="7" type="primary">ABSGL_14276.1 scaffold 14385</name>
</gene>
<keyword evidence="4 6" id="KW-0472">Membrane</keyword>
<evidence type="ECO:0000256" key="5">
    <source>
        <dbReference type="SAM" id="MobiDB-lite"/>
    </source>
</evidence>
<dbReference type="PANTHER" id="PTHR23501:SF87">
    <property type="entry name" value="SIDEROPHORE IRON TRANSPORTER 2"/>
    <property type="match status" value="1"/>
</dbReference>
<feature type="transmembrane region" description="Helical" evidence="6">
    <location>
        <begin position="218"/>
        <end position="239"/>
    </location>
</feature>
<dbReference type="AlphaFoldDB" id="A0A163KJS2"/>
<evidence type="ECO:0000256" key="1">
    <source>
        <dbReference type="ARBA" id="ARBA00004141"/>
    </source>
</evidence>
<feature type="transmembrane region" description="Helical" evidence="6">
    <location>
        <begin position="351"/>
        <end position="371"/>
    </location>
</feature>
<feature type="transmembrane region" description="Helical" evidence="6">
    <location>
        <begin position="391"/>
        <end position="408"/>
    </location>
</feature>
<comment type="subcellular location">
    <subcellularLocation>
        <location evidence="1">Membrane</location>
        <topology evidence="1">Multi-pass membrane protein</topology>
    </subcellularLocation>
</comment>
<sequence length="622" mass="68205">MDQPVEKTTLDGVQRVRLFTKVWTKRDKIIIFVGLLLLSWAMNWEGNLGMTVSLNAMSDLNSNNVISILSTVNFIINCVCFPFYSKISDMTGRANAYTAAMVLYIIAVIIMAAAPTYSAFVGGQTVYSFGYSGMSHYGKQAYPDSGKNNSPSMFFSSLALIFYFLFAFEQGPIVIGDLTNVVDRGLMQALYNVPSLINLFVTPIVGDALGLSHWRWGYGMNAILLAVCSTPLIATLWHLQYRVNRSAVYLEYKQQKKATASLVKKKTTVEKIRWFIAEVDVIGSLLLVGGLCMILLPLVLSTTMWGGWQSSRTIGCLVAGVVSWALFGVYEWKFATKPVLPIMKWQTRTPLLGILVLSTVTLISSTNWLYFPTYLMVSRKVSSGEATLLDRGYNVAYTIAMVISGYTMKRTRKWRPLVWVGISLMILGIGLMIPARLPHSSNAFVVISQTIAGFGSGMLDIPIMVAIQSSVPHEDLALVTGLIQVGGSIAGSIGSTLSGALWNGMLPGLMAKNVPGEYDYTKIVSNIPYAVSLPTDQYNGVVDSFGEVQRILSIIAVSLAGLAFVFTLPMKSFGLGDYKDGDDEHADEDQTQFSNSSLNKDMPTSKFEMTEVTNDQLGSNKV</sequence>
<dbReference type="OMA" id="PTIGIMI"/>
<keyword evidence="3 6" id="KW-1133">Transmembrane helix</keyword>
<feature type="transmembrane region" description="Helical" evidence="6">
    <location>
        <begin position="65"/>
        <end position="84"/>
    </location>
</feature>
<evidence type="ECO:0000313" key="7">
    <source>
        <dbReference type="EMBL" id="SAM08613.1"/>
    </source>
</evidence>
<feature type="transmembrane region" description="Helical" evidence="6">
    <location>
        <begin position="551"/>
        <end position="569"/>
    </location>
</feature>
<feature type="transmembrane region" description="Helical" evidence="6">
    <location>
        <begin position="152"/>
        <end position="168"/>
    </location>
</feature>
<keyword evidence="8" id="KW-1185">Reference proteome</keyword>
<dbReference type="Pfam" id="PF07690">
    <property type="entry name" value="MFS_1"/>
    <property type="match status" value="1"/>
</dbReference>
<reference evidence="7" key="1">
    <citation type="submission" date="2016-04" db="EMBL/GenBank/DDBJ databases">
        <authorList>
            <person name="Evans L.H."/>
            <person name="Alamgir A."/>
            <person name="Owens N."/>
            <person name="Weber N.D."/>
            <person name="Virtaneva K."/>
            <person name="Barbian K."/>
            <person name="Babar A."/>
            <person name="Rosenke K."/>
        </authorList>
    </citation>
    <scope>NUCLEOTIDE SEQUENCE [LARGE SCALE GENOMIC DNA]</scope>
    <source>
        <strain evidence="7">CBS 101.48</strain>
    </source>
</reference>
<feature type="compositionally biased region" description="Polar residues" evidence="5">
    <location>
        <begin position="611"/>
        <end position="622"/>
    </location>
</feature>
<feature type="transmembrane region" description="Helical" evidence="6">
    <location>
        <begin position="417"/>
        <end position="437"/>
    </location>
</feature>
<dbReference type="PANTHER" id="PTHR23501">
    <property type="entry name" value="MAJOR FACILITATOR SUPERFAMILY"/>
    <property type="match status" value="1"/>
</dbReference>
<dbReference type="GO" id="GO:0005886">
    <property type="term" value="C:plasma membrane"/>
    <property type="evidence" value="ECO:0007669"/>
    <property type="project" value="TreeGrafter"/>
</dbReference>
<dbReference type="InParanoid" id="A0A163KJS2"/>
<dbReference type="Gene3D" id="1.20.1720.10">
    <property type="entry name" value="Multidrug resistance protein D"/>
    <property type="match status" value="1"/>
</dbReference>
<feature type="transmembrane region" description="Helical" evidence="6">
    <location>
        <begin position="477"/>
        <end position="502"/>
    </location>
</feature>
<evidence type="ECO:0000256" key="2">
    <source>
        <dbReference type="ARBA" id="ARBA00022692"/>
    </source>
</evidence>
<evidence type="ECO:0000256" key="6">
    <source>
        <dbReference type="SAM" id="Phobius"/>
    </source>
</evidence>